<evidence type="ECO:0000313" key="7">
    <source>
        <dbReference type="Proteomes" id="UP000232883"/>
    </source>
</evidence>
<keyword evidence="2" id="KW-0547">Nucleotide-binding</keyword>
<dbReference type="InterPro" id="IPR004843">
    <property type="entry name" value="Calcineurin-like_PHP"/>
</dbReference>
<dbReference type="KEGG" id="spir:CWM47_03085"/>
<organism evidence="6 7">
    <name type="scientific">Spirosoma pollinicola</name>
    <dbReference type="NCBI Taxonomy" id="2057025"/>
    <lineage>
        <taxon>Bacteria</taxon>
        <taxon>Pseudomonadati</taxon>
        <taxon>Bacteroidota</taxon>
        <taxon>Cytophagia</taxon>
        <taxon>Cytophagales</taxon>
        <taxon>Cytophagaceae</taxon>
        <taxon>Spirosoma</taxon>
    </lineage>
</organism>
<dbReference type="Pfam" id="PF13589">
    <property type="entry name" value="HATPase_c_3"/>
    <property type="match status" value="1"/>
</dbReference>
<dbReference type="GO" id="GO:0016887">
    <property type="term" value="F:ATP hydrolysis activity"/>
    <property type="evidence" value="ECO:0007669"/>
    <property type="project" value="InterPro"/>
</dbReference>
<dbReference type="Pfam" id="PF00149">
    <property type="entry name" value="Metallophos"/>
    <property type="match status" value="1"/>
</dbReference>
<keyword evidence="7" id="KW-1185">Reference proteome</keyword>
<dbReference type="GO" id="GO:0140662">
    <property type="term" value="F:ATP-dependent protein folding chaperone"/>
    <property type="evidence" value="ECO:0007669"/>
    <property type="project" value="InterPro"/>
</dbReference>
<dbReference type="SUPFAM" id="SSF56300">
    <property type="entry name" value="Metallo-dependent phosphatases"/>
    <property type="match status" value="1"/>
</dbReference>
<evidence type="ECO:0000313" key="6">
    <source>
        <dbReference type="EMBL" id="AUD00887.1"/>
    </source>
</evidence>
<dbReference type="AlphaFoldDB" id="A0A2K8YTE9"/>
<dbReference type="Gene3D" id="3.60.21.10">
    <property type="match status" value="1"/>
</dbReference>
<dbReference type="InterPro" id="IPR036890">
    <property type="entry name" value="HATPase_C_sf"/>
</dbReference>
<dbReference type="GO" id="GO:0051082">
    <property type="term" value="F:unfolded protein binding"/>
    <property type="evidence" value="ECO:0007669"/>
    <property type="project" value="InterPro"/>
</dbReference>
<keyword evidence="4" id="KW-0143">Chaperone</keyword>
<dbReference type="OrthoDB" id="9802640at2"/>
<evidence type="ECO:0000256" key="3">
    <source>
        <dbReference type="ARBA" id="ARBA00022840"/>
    </source>
</evidence>
<name>A0A2K8YTE9_9BACT</name>
<proteinExistence type="inferred from homology"/>
<dbReference type="PANTHER" id="PTHR11528">
    <property type="entry name" value="HEAT SHOCK PROTEIN 90 FAMILY MEMBER"/>
    <property type="match status" value="1"/>
</dbReference>
<dbReference type="InterPro" id="IPR001404">
    <property type="entry name" value="Hsp90_fam"/>
</dbReference>
<dbReference type="SUPFAM" id="SSF55874">
    <property type="entry name" value="ATPase domain of HSP90 chaperone/DNA topoisomerase II/histidine kinase"/>
    <property type="match status" value="1"/>
</dbReference>
<dbReference type="InterPro" id="IPR029052">
    <property type="entry name" value="Metallo-depent_PP-like"/>
</dbReference>
<dbReference type="Gene3D" id="3.30.565.10">
    <property type="entry name" value="Histidine kinase-like ATPase, C-terminal domain"/>
    <property type="match status" value="1"/>
</dbReference>
<accession>A0A2K8YTE9</accession>
<feature type="domain" description="Calcineurin-like phosphoesterase" evidence="5">
    <location>
        <begin position="1"/>
        <end position="248"/>
    </location>
</feature>
<protein>
    <recommendedName>
        <fullName evidence="5">Calcineurin-like phosphoesterase domain-containing protein</fullName>
    </recommendedName>
</protein>
<comment type="similarity">
    <text evidence="1">Belongs to the heat shock protein 90 family.</text>
</comment>
<dbReference type="Proteomes" id="UP000232883">
    <property type="component" value="Chromosome"/>
</dbReference>
<keyword evidence="3" id="KW-0067">ATP-binding</keyword>
<dbReference type="GO" id="GO:0005524">
    <property type="term" value="F:ATP binding"/>
    <property type="evidence" value="ECO:0007669"/>
    <property type="project" value="UniProtKB-KW"/>
</dbReference>
<evidence type="ECO:0000256" key="4">
    <source>
        <dbReference type="ARBA" id="ARBA00023186"/>
    </source>
</evidence>
<gene>
    <name evidence="6" type="ORF">CWM47_03085</name>
</gene>
<evidence type="ECO:0000256" key="1">
    <source>
        <dbReference type="ARBA" id="ARBA00008239"/>
    </source>
</evidence>
<reference evidence="6 7" key="1">
    <citation type="submission" date="2017-11" db="EMBL/GenBank/DDBJ databases">
        <title>Taxonomic description and genome sequences of Spirosoma HA7 sp. nov., isolated from pollen microhabitat of Corylus avellana.</title>
        <authorList>
            <person name="Ambika Manirajan B."/>
            <person name="Suarez C."/>
            <person name="Ratering S."/>
            <person name="Geissler-Plaum R."/>
            <person name="Cardinale M."/>
            <person name="Sylvia S."/>
        </authorList>
    </citation>
    <scope>NUCLEOTIDE SEQUENCE [LARGE SCALE GENOMIC DNA]</scope>
    <source>
        <strain evidence="6 7">HA7</strain>
    </source>
</reference>
<sequence>MRIIQLSDIHLSSSNIAELRNYYLEALINDLDKFHNDKPIDIILLTGDLVDKGGEKLGDSPYEIFKEIFIDKIQSKFNLNNNQILFIPGNHDIQQEHIDDDIEFALTAKLTKELANERLKQQRDKIIITNKRVEKFKEFEKSFHKDRVDYIFSYNESLAIFESDGLKVGFALINDSWRCSPSLKKENHFIGTDQLFNSKSIFEQNSTLINIAVFHHPLDSFNNDELESINNILQNQKFDIAFFGHIHQNNYQVIKSSTGGLLMINGRSAFNNSNELQSKYQPGYNIFDLDINSKRYTLYARKFILSGFRFEKDVDSLPNGQKSGVLGQSSYHLLNNETQQYDVNLPSAYSADVTKIVTLLIGDSLYPKKYIFVRELIQNSVDACNRIKGKYPSLTPKIIVHINFQENSFEIIDEGDGMNKRVLRENFAIIGKSISQEFNQGLNQNNLISQFGIGFISTFIVAKSIYIRTESEEDGLINFEIENVFEGFTYNPLPTWEAIRPKNTGTSIKVFLKPNFFAAQGLQDVTQYCRHISNLEYYFNGQPQSRYESWNTEGGKYFFNLDDLRYTCRISLGTQSNNFIASNAGFYINTNSTQLLPPYFPSNISGEVNFTPRSIDFDLSRTNIMESAKSIDFRRTISVTVKKLFREAIDSKDTELLPSILIYLQYYLAYFDINFHTMNQSYLDFYSKKELIQICCESLTFEYKYSFKSLKDILVLLNHYGINTIYINTDNGLNELISVYSKYLNGIGNFIFRPLDVVAPFLNNSQNFNTFQSMQVIALEYGMQCINIGSIVHQEIDKILIRAEIVPKKLSICIDKIKDTNSIEVKFAQFGTDFKLLLISYQIYYINFDHPSFQSLLINIEGYSDETIDIYVHGILELNLGLRI</sequence>
<evidence type="ECO:0000259" key="5">
    <source>
        <dbReference type="Pfam" id="PF00149"/>
    </source>
</evidence>
<evidence type="ECO:0000256" key="2">
    <source>
        <dbReference type="ARBA" id="ARBA00022741"/>
    </source>
</evidence>
<dbReference type="EMBL" id="CP025096">
    <property type="protein sequence ID" value="AUD00887.1"/>
    <property type="molecule type" value="Genomic_DNA"/>
</dbReference>
<dbReference type="RefSeq" id="WP_100986310.1">
    <property type="nucleotide sequence ID" value="NZ_CP025096.1"/>
</dbReference>